<protein>
    <recommendedName>
        <fullName evidence="9">GOLD domain-containing protein</fullName>
    </recommendedName>
</protein>
<proteinExistence type="inferred from homology"/>
<dbReference type="RefSeq" id="XP_002507873.1">
    <property type="nucleotide sequence ID" value="XM_002507827.1"/>
</dbReference>
<dbReference type="SMART" id="SM01190">
    <property type="entry name" value="EMP24_GP25L"/>
    <property type="match status" value="1"/>
</dbReference>
<dbReference type="STRING" id="296587.C1FFS3"/>
<dbReference type="Proteomes" id="UP000002009">
    <property type="component" value="Chromosome 8"/>
</dbReference>
<dbReference type="FunCoup" id="C1FFS3">
    <property type="interactions" value="1896"/>
</dbReference>
<dbReference type="PROSITE" id="PS50866">
    <property type="entry name" value="GOLD"/>
    <property type="match status" value="1"/>
</dbReference>
<feature type="transmembrane region" description="Helical" evidence="8">
    <location>
        <begin position="193"/>
        <end position="215"/>
    </location>
</feature>
<evidence type="ECO:0000256" key="6">
    <source>
        <dbReference type="ARBA" id="ARBA00023136"/>
    </source>
</evidence>
<evidence type="ECO:0000256" key="5">
    <source>
        <dbReference type="ARBA" id="ARBA00022989"/>
    </source>
</evidence>
<keyword evidence="5 8" id="KW-1133">Transmembrane helix</keyword>
<dbReference type="eggNOG" id="KOG1692">
    <property type="taxonomic scope" value="Eukaryota"/>
</dbReference>
<organism evidence="10 11">
    <name type="scientific">Micromonas commoda (strain RCC299 / NOUM17 / CCMP2709)</name>
    <name type="common">Picoplanktonic green alga</name>
    <dbReference type="NCBI Taxonomy" id="296587"/>
    <lineage>
        <taxon>Eukaryota</taxon>
        <taxon>Viridiplantae</taxon>
        <taxon>Chlorophyta</taxon>
        <taxon>Mamiellophyceae</taxon>
        <taxon>Mamiellales</taxon>
        <taxon>Mamiellaceae</taxon>
        <taxon>Micromonas</taxon>
    </lineage>
</organism>
<evidence type="ECO:0000256" key="2">
    <source>
        <dbReference type="ARBA" id="ARBA00007104"/>
    </source>
</evidence>
<dbReference type="OrthoDB" id="1929172at2759"/>
<evidence type="ECO:0000313" key="10">
    <source>
        <dbReference type="EMBL" id="ACO69131.1"/>
    </source>
</evidence>
<comment type="subcellular location">
    <subcellularLocation>
        <location evidence="1 7">Membrane</location>
        <topology evidence="1 7">Single-pass type I membrane protein</topology>
    </subcellularLocation>
</comment>
<dbReference type="AlphaFoldDB" id="C1FFS3"/>
<evidence type="ECO:0000256" key="1">
    <source>
        <dbReference type="ARBA" id="ARBA00004479"/>
    </source>
</evidence>
<keyword evidence="4" id="KW-0732">Signal</keyword>
<feature type="domain" description="GOLD" evidence="9">
    <location>
        <begin position="54"/>
        <end position="137"/>
    </location>
</feature>
<dbReference type="GO" id="GO:0016020">
    <property type="term" value="C:membrane"/>
    <property type="evidence" value="ECO:0007669"/>
    <property type="project" value="UniProtKB-SubCell"/>
</dbReference>
<evidence type="ECO:0000313" key="11">
    <source>
        <dbReference type="Proteomes" id="UP000002009"/>
    </source>
</evidence>
<evidence type="ECO:0000256" key="7">
    <source>
        <dbReference type="RuleBase" id="RU003827"/>
    </source>
</evidence>
<dbReference type="GeneID" id="8245508"/>
<evidence type="ECO:0000256" key="3">
    <source>
        <dbReference type="ARBA" id="ARBA00022692"/>
    </source>
</evidence>
<dbReference type="InParanoid" id="C1FFS3"/>
<keyword evidence="3 7" id="KW-0812">Transmembrane</keyword>
<dbReference type="EMBL" id="CP001575">
    <property type="protein sequence ID" value="ACO69131.1"/>
    <property type="molecule type" value="Genomic_DNA"/>
</dbReference>
<keyword evidence="11" id="KW-1185">Reference proteome</keyword>
<keyword evidence="6 8" id="KW-0472">Membrane</keyword>
<dbReference type="InterPro" id="IPR015720">
    <property type="entry name" value="Emp24-like"/>
</dbReference>
<comment type="similarity">
    <text evidence="2 7">Belongs to the EMP24/GP25L family.</text>
</comment>
<sequence length="233" mass="25990">MTGSTIQAARSSSGGAFRRGGGFRGAPIAFAVLILASLVRSADALKVTIGGHDKECFNLHADRSGDTFVGSFNVVEDGTASDVFDMIVKDEDRSIVYSFKHSSEHKFEFNTNRDGAHEFCFTNNKGHPHTLYWDVNVGHHWAHDAATDAHVDELQMSLDSMREMYYKLRSEVIYQKHREAAHRRTADTITGRVMGFSVLNTAVLIGVALFQAYYVKQLFESKRRGSMSTMRSV</sequence>
<evidence type="ECO:0000256" key="8">
    <source>
        <dbReference type="SAM" id="Phobius"/>
    </source>
</evidence>
<dbReference type="Pfam" id="PF01105">
    <property type="entry name" value="EMP24_GP25L"/>
    <property type="match status" value="1"/>
</dbReference>
<evidence type="ECO:0000259" key="9">
    <source>
        <dbReference type="PROSITE" id="PS50866"/>
    </source>
</evidence>
<dbReference type="PANTHER" id="PTHR22811">
    <property type="entry name" value="TRANSMEMBRANE EMP24 DOMAIN-CONTAINING PROTEIN"/>
    <property type="match status" value="1"/>
</dbReference>
<dbReference type="OMA" id="VGEYTFC"/>
<name>C1FFS3_MICCC</name>
<accession>C1FFS3</accession>
<dbReference type="InterPro" id="IPR009038">
    <property type="entry name" value="GOLD_dom"/>
</dbReference>
<dbReference type="KEGG" id="mis:MICPUN_60612"/>
<gene>
    <name evidence="10" type="ORF">MICPUN_60612</name>
</gene>
<reference evidence="10 11" key="1">
    <citation type="journal article" date="2009" name="Science">
        <title>Green evolution and dynamic adaptations revealed by genomes of the marine picoeukaryotes Micromonas.</title>
        <authorList>
            <person name="Worden A.Z."/>
            <person name="Lee J.H."/>
            <person name="Mock T."/>
            <person name="Rouze P."/>
            <person name="Simmons M.P."/>
            <person name="Aerts A.L."/>
            <person name="Allen A.E."/>
            <person name="Cuvelier M.L."/>
            <person name="Derelle E."/>
            <person name="Everett M.V."/>
            <person name="Foulon E."/>
            <person name="Grimwood J."/>
            <person name="Gundlach H."/>
            <person name="Henrissat B."/>
            <person name="Napoli C."/>
            <person name="McDonald S.M."/>
            <person name="Parker M.S."/>
            <person name="Rombauts S."/>
            <person name="Salamov A."/>
            <person name="Von Dassow P."/>
            <person name="Badger J.H."/>
            <person name="Coutinho P.M."/>
            <person name="Demir E."/>
            <person name="Dubchak I."/>
            <person name="Gentemann C."/>
            <person name="Eikrem W."/>
            <person name="Gready J.E."/>
            <person name="John U."/>
            <person name="Lanier W."/>
            <person name="Lindquist E.A."/>
            <person name="Lucas S."/>
            <person name="Mayer K.F."/>
            <person name="Moreau H."/>
            <person name="Not F."/>
            <person name="Otillar R."/>
            <person name="Panaud O."/>
            <person name="Pangilinan J."/>
            <person name="Paulsen I."/>
            <person name="Piegu B."/>
            <person name="Poliakov A."/>
            <person name="Robbens S."/>
            <person name="Schmutz J."/>
            <person name="Toulza E."/>
            <person name="Wyss T."/>
            <person name="Zelensky A."/>
            <person name="Zhou K."/>
            <person name="Armbrust E.V."/>
            <person name="Bhattacharya D."/>
            <person name="Goodenough U.W."/>
            <person name="Van de Peer Y."/>
            <person name="Grigoriev I.V."/>
        </authorList>
    </citation>
    <scope>NUCLEOTIDE SEQUENCE [LARGE SCALE GENOMIC DNA]</scope>
    <source>
        <strain evidence="11">RCC299 / NOUM17</strain>
    </source>
</reference>
<evidence type="ECO:0000256" key="4">
    <source>
        <dbReference type="ARBA" id="ARBA00022729"/>
    </source>
</evidence>